<dbReference type="PROSITE" id="PS00238">
    <property type="entry name" value="OPSIN"/>
    <property type="match status" value="1"/>
</dbReference>
<keyword evidence="13" id="KW-0807">Transducer</keyword>
<keyword evidence="12" id="KW-0325">Glycoprotein</keyword>
<evidence type="ECO:0000259" key="15">
    <source>
        <dbReference type="PROSITE" id="PS50262"/>
    </source>
</evidence>
<name>G3PFD1_GASAC</name>
<dbReference type="InterPro" id="IPR002962">
    <property type="entry name" value="Peropsin"/>
</dbReference>
<evidence type="ECO:0000256" key="11">
    <source>
        <dbReference type="ARBA" id="ARBA00023170"/>
    </source>
</evidence>
<dbReference type="FunCoup" id="G3PFD1">
    <property type="interactions" value="4"/>
</dbReference>
<dbReference type="InterPro" id="IPR000276">
    <property type="entry name" value="GPCR_Rhodpsn"/>
</dbReference>
<feature type="transmembrane region" description="Helical" evidence="14">
    <location>
        <begin position="293"/>
        <end position="314"/>
    </location>
</feature>
<feature type="transmembrane region" description="Helical" evidence="14">
    <location>
        <begin position="77"/>
        <end position="101"/>
    </location>
</feature>
<protein>
    <submittedName>
        <fullName evidence="16">Opsin 8, group member b</fullName>
    </submittedName>
</protein>
<dbReference type="SUPFAM" id="SSF81321">
    <property type="entry name" value="Family A G protein-coupled receptor-like"/>
    <property type="match status" value="1"/>
</dbReference>
<dbReference type="PROSITE" id="PS50262">
    <property type="entry name" value="G_PROTEIN_RECEP_F1_2"/>
    <property type="match status" value="1"/>
</dbReference>
<dbReference type="Ensembl" id="ENSGACT00000016337.2">
    <property type="protein sequence ID" value="ENSGACP00000016305.2"/>
    <property type="gene ID" value="ENSGACG00000012337.2"/>
</dbReference>
<feature type="transmembrane region" description="Helical" evidence="14">
    <location>
        <begin position="156"/>
        <end position="178"/>
    </location>
</feature>
<dbReference type="InterPro" id="IPR027430">
    <property type="entry name" value="Retinal_BS"/>
</dbReference>
<dbReference type="InterPro" id="IPR050125">
    <property type="entry name" value="GPCR_opsins"/>
</dbReference>
<dbReference type="PANTHER" id="PTHR24240">
    <property type="entry name" value="OPSIN"/>
    <property type="match status" value="1"/>
</dbReference>
<proteinExistence type="predicted"/>
<dbReference type="STRING" id="69293.ENSGACP00000016305"/>
<evidence type="ECO:0000313" key="16">
    <source>
        <dbReference type="Ensembl" id="ENSGACP00000016305.2"/>
    </source>
</evidence>
<evidence type="ECO:0000256" key="8">
    <source>
        <dbReference type="ARBA" id="ARBA00023040"/>
    </source>
</evidence>
<dbReference type="Gene3D" id="1.20.1070.10">
    <property type="entry name" value="Rhodopsin 7-helix transmembrane proteins"/>
    <property type="match status" value="1"/>
</dbReference>
<dbReference type="OMA" id="CIYYGLV"/>
<reference evidence="16" key="3">
    <citation type="submission" date="2025-09" db="UniProtKB">
        <authorList>
            <consortium name="Ensembl"/>
        </authorList>
    </citation>
    <scope>IDENTIFICATION</scope>
</reference>
<dbReference type="PRINTS" id="PR01244">
    <property type="entry name" value="PEROPSIN"/>
</dbReference>
<dbReference type="GO" id="GO:0007602">
    <property type="term" value="P:phototransduction"/>
    <property type="evidence" value="ECO:0007669"/>
    <property type="project" value="UniProtKB-KW"/>
</dbReference>
<keyword evidence="10" id="KW-1015">Disulfide bond</keyword>
<keyword evidence="17" id="KW-1185">Reference proteome</keyword>
<dbReference type="Bgee" id="ENSGACG00000012337">
    <property type="expression patterns" value="Expressed in zone of skin"/>
</dbReference>
<sequence length="369" mass="40597">MDIYASTLSPAVDVGAGCYLLFVAIRSLLKQKGQRKPGFLTPVKVGSSEAVFSIVGNLLVLVMAVKRSSRMKPPELLSVNLAVTDLGAAVTMYPLAVASAWRHRWLGGDATCVYYAVAGFFFGLASIMSLTGLAIVRFIVSLNLQSPNEKISWRKVKLLCACTWLYALAWAAFPFLGWGRYGPEPYGLSCSLAWGQMKHEGFSFVVSMFSLNLVLPCVIIAGCYFGIAFKLYFTYRKSNNNSNRLPNVVRRHRRLLAIAVLISLGFVVCWSPYAVVSLWSIFHDSGSIPPEVSLLPCMFAKSSTVYNPLIYYIFSQSFRREVKQLWRHLGSTLCSVSNSVNDAAVSNTGKSNGPAMSALQEITVCRISD</sequence>
<dbReference type="FunFam" id="1.20.1070.10:FF:000219">
    <property type="entry name" value="Opsin 5-like 2"/>
    <property type="match status" value="1"/>
</dbReference>
<evidence type="ECO:0000256" key="14">
    <source>
        <dbReference type="SAM" id="Phobius"/>
    </source>
</evidence>
<keyword evidence="4 14" id="KW-0812">Transmembrane</keyword>
<dbReference type="eggNOG" id="KOG3656">
    <property type="taxonomic scope" value="Eukaryota"/>
</dbReference>
<evidence type="ECO:0000256" key="2">
    <source>
        <dbReference type="ARBA" id="ARBA00022543"/>
    </source>
</evidence>
<reference evidence="16" key="2">
    <citation type="submission" date="2025-08" db="UniProtKB">
        <authorList>
            <consortium name="Ensembl"/>
        </authorList>
    </citation>
    <scope>IDENTIFICATION</scope>
</reference>
<dbReference type="InterPro" id="IPR017452">
    <property type="entry name" value="GPCR_Rhodpsn_7TM"/>
</dbReference>
<dbReference type="Pfam" id="PF00001">
    <property type="entry name" value="7tm_1"/>
    <property type="match status" value="1"/>
</dbReference>
<reference evidence="16 17" key="1">
    <citation type="journal article" date="2021" name="G3 (Bethesda)">
        <title>Improved contiguity of the threespine stickleback genome using long-read sequencing.</title>
        <authorList>
            <person name="Nath S."/>
            <person name="Shaw D.E."/>
            <person name="White M.A."/>
        </authorList>
    </citation>
    <scope>NUCLEOTIDE SEQUENCE [LARGE SCALE GENOMIC DNA]</scope>
    <source>
        <strain evidence="16 17">Lake Benthic</strain>
    </source>
</reference>
<keyword evidence="7" id="KW-0157">Chromophore</keyword>
<feature type="transmembrane region" description="Helical" evidence="14">
    <location>
        <begin position="113"/>
        <end position="136"/>
    </location>
</feature>
<dbReference type="GO" id="GO:0009881">
    <property type="term" value="F:photoreceptor activity"/>
    <property type="evidence" value="ECO:0007669"/>
    <property type="project" value="UniProtKB-KW"/>
</dbReference>
<evidence type="ECO:0000256" key="3">
    <source>
        <dbReference type="ARBA" id="ARBA00022606"/>
    </source>
</evidence>
<evidence type="ECO:0000256" key="12">
    <source>
        <dbReference type="ARBA" id="ARBA00023180"/>
    </source>
</evidence>
<feature type="transmembrane region" description="Helical" evidence="14">
    <location>
        <begin position="213"/>
        <end position="233"/>
    </location>
</feature>
<dbReference type="InParanoid" id="G3PFD1"/>
<keyword evidence="2" id="KW-0600">Photoreceptor protein</keyword>
<dbReference type="GO" id="GO:0007601">
    <property type="term" value="P:visual perception"/>
    <property type="evidence" value="ECO:0007669"/>
    <property type="project" value="InterPro"/>
</dbReference>
<comment type="subcellular location">
    <subcellularLocation>
        <location evidence="1">Membrane</location>
        <topology evidence="1">Multi-pass membrane protein</topology>
    </subcellularLocation>
</comment>
<dbReference type="AlphaFoldDB" id="G3PFD1"/>
<evidence type="ECO:0000256" key="10">
    <source>
        <dbReference type="ARBA" id="ARBA00023157"/>
    </source>
</evidence>
<evidence type="ECO:0000256" key="4">
    <source>
        <dbReference type="ARBA" id="ARBA00022692"/>
    </source>
</evidence>
<dbReference type="GO" id="GO:0016020">
    <property type="term" value="C:membrane"/>
    <property type="evidence" value="ECO:0007669"/>
    <property type="project" value="UniProtKB-SubCell"/>
</dbReference>
<keyword evidence="11" id="KW-0675">Receptor</keyword>
<evidence type="ECO:0000256" key="9">
    <source>
        <dbReference type="ARBA" id="ARBA00023136"/>
    </source>
</evidence>
<feature type="transmembrane region" description="Helical" evidence="14">
    <location>
        <begin position="254"/>
        <end position="273"/>
    </location>
</feature>
<feature type="transmembrane region" description="Helical" evidence="14">
    <location>
        <begin position="7"/>
        <end position="25"/>
    </location>
</feature>
<keyword evidence="6 14" id="KW-1133">Transmembrane helix</keyword>
<organism evidence="16 17">
    <name type="scientific">Gasterosteus aculeatus aculeatus</name>
    <name type="common">three-spined stickleback</name>
    <dbReference type="NCBI Taxonomy" id="481459"/>
    <lineage>
        <taxon>Eukaryota</taxon>
        <taxon>Metazoa</taxon>
        <taxon>Chordata</taxon>
        <taxon>Craniata</taxon>
        <taxon>Vertebrata</taxon>
        <taxon>Euteleostomi</taxon>
        <taxon>Actinopterygii</taxon>
        <taxon>Neopterygii</taxon>
        <taxon>Teleostei</taxon>
        <taxon>Neoteleostei</taxon>
        <taxon>Acanthomorphata</taxon>
        <taxon>Eupercaria</taxon>
        <taxon>Perciformes</taxon>
        <taxon>Cottioidei</taxon>
        <taxon>Gasterosteales</taxon>
        <taxon>Gasterosteidae</taxon>
        <taxon>Gasterosteus</taxon>
    </lineage>
</organism>
<accession>G3PFD1</accession>
<evidence type="ECO:0000256" key="1">
    <source>
        <dbReference type="ARBA" id="ARBA00004141"/>
    </source>
</evidence>
<dbReference type="GeneTree" id="ENSGT01120000271854"/>
<evidence type="ECO:0000256" key="6">
    <source>
        <dbReference type="ARBA" id="ARBA00022989"/>
    </source>
</evidence>
<keyword evidence="9 14" id="KW-0472">Membrane</keyword>
<evidence type="ECO:0000256" key="7">
    <source>
        <dbReference type="ARBA" id="ARBA00022991"/>
    </source>
</evidence>
<evidence type="ECO:0000313" key="17">
    <source>
        <dbReference type="Proteomes" id="UP000007635"/>
    </source>
</evidence>
<keyword evidence="3" id="KW-0716">Sensory transduction</keyword>
<feature type="domain" description="G-protein coupled receptors family 1 profile" evidence="15">
    <location>
        <begin position="56"/>
        <end position="311"/>
    </location>
</feature>
<evidence type="ECO:0000256" key="5">
    <source>
        <dbReference type="ARBA" id="ARBA00022925"/>
    </source>
</evidence>
<evidence type="ECO:0000256" key="13">
    <source>
        <dbReference type="ARBA" id="ARBA00023224"/>
    </source>
</evidence>
<dbReference type="PRINTS" id="PR00237">
    <property type="entry name" value="GPCRRHODOPSN"/>
</dbReference>
<dbReference type="Proteomes" id="UP000007635">
    <property type="component" value="Chromosome XVIII"/>
</dbReference>
<keyword evidence="8" id="KW-0297">G-protein coupled receptor</keyword>
<dbReference type="GO" id="GO:0004930">
    <property type="term" value="F:G protein-coupled receptor activity"/>
    <property type="evidence" value="ECO:0007669"/>
    <property type="project" value="UniProtKB-KW"/>
</dbReference>
<keyword evidence="5" id="KW-0681">Retinal protein</keyword>